<dbReference type="InterPro" id="IPR058922">
    <property type="entry name" value="WHD_DRP"/>
</dbReference>
<dbReference type="Gene3D" id="3.80.10.10">
    <property type="entry name" value="Ribonuclease Inhibitor"/>
    <property type="match status" value="1"/>
</dbReference>
<evidence type="ECO:0000256" key="6">
    <source>
        <dbReference type="ARBA" id="ARBA00022840"/>
    </source>
</evidence>
<evidence type="ECO:0000313" key="12">
    <source>
        <dbReference type="Proteomes" id="UP000306102"/>
    </source>
</evidence>
<evidence type="ECO:0000256" key="3">
    <source>
        <dbReference type="ARBA" id="ARBA00022737"/>
    </source>
</evidence>
<dbReference type="Pfam" id="PF23559">
    <property type="entry name" value="WHD_DRP"/>
    <property type="match status" value="1"/>
</dbReference>
<dbReference type="Pfam" id="PF18052">
    <property type="entry name" value="Rx_N"/>
    <property type="match status" value="1"/>
</dbReference>
<feature type="domain" description="NB-ARC" evidence="7">
    <location>
        <begin position="174"/>
        <end position="343"/>
    </location>
</feature>
<dbReference type="EMBL" id="SDRB02006771">
    <property type="protein sequence ID" value="THG12044.1"/>
    <property type="molecule type" value="Genomic_DNA"/>
</dbReference>
<accession>A0A4S4E8T9</accession>
<sequence>MAETIAGPFVSFVVKRLGEVLIQEANFLRGVSSQVEEMQMELNRMQCFLKDAAAKQEGDKKVHNWVAEIREAAYDADDVIDKFIIKVAFKRETGTGILNVLVRYSCVFKNSISIHKVGVEIKSIKTKIASIRTSLETYGVSAIHEGESSSSEKQRLLRQSYPHIVEEDIVGLDDDLKIIAKHLVTEERQCRVVSIWGMGGLGKTTLAKKVYNQSDVRRHFDSFAWTFISQQCNTREVLEDILIGLTSPSLDERKKIKIMNHGELVAELFQFQSQKKCLVVIDDIWKAQDWEILSPAFPNKKDTGSKILLTTRIEEVASYADQQHNLRHLTEDESWKLFEKKASTEFELSTKMMELGKEMVKQCGGLPLAIVVLAGLLANKHKMEEWEMVSRNISHYLNKKGLGSHGGVPVSDILALSYQDLPYHLKACFLYLSHLPEDHDIPAKKLVQMWMAEGIVSSSVKETMLDVGMSYLIELAQRCMVQVQLTRFSRRIKLCRLHDLMRDLCLLKAQEENFLKVVRVEAFDNQQLKWENSASSSSLSPLTTTRRLAVYYLGDHDADSIRQEYINLHELTNHHHLRSCQFYFFGNDLETFGWKQIKSLLKCFKLLRILDVEGMDIEEEYGMLPRDIGNLFHLRYLNINNSSIRRVPSSIGNLRFLQTLDLRADVYLEIPNVLWRLEQLRHLYLPPKIKVTGTSKLRLDGLSKLETLEAFDTEFCDVRYFPKLTNLRKVEIGWVSPEDLLVILKSPILLNNSNSLLLPSSSIKIEGDFRTEEEQGLFRQLLGCHNLRKFYLLGSLNVVNKLPDQFHPNLTNLLLANTKLEEDPMPTLEKLPNLRSLSLYRDAYIGKEMVCSSAPLTTTAPSSSSGGGRGGYGGCDGGGFPKLISLELCYIENLEDWRVEQGAMPCLFSLQIEGCEKLKEIPDGLRFITTLQELVVRYASEALKDRVREGGEDFHKIDEAWSLDEAIVVLWSLDEWMLHM</sequence>
<dbReference type="AlphaFoldDB" id="A0A4S4E8T9"/>
<keyword evidence="2" id="KW-0433">Leucine-rich repeat</keyword>
<dbReference type="PANTHER" id="PTHR23155">
    <property type="entry name" value="DISEASE RESISTANCE PROTEIN RP"/>
    <property type="match status" value="1"/>
</dbReference>
<evidence type="ECO:0000256" key="5">
    <source>
        <dbReference type="ARBA" id="ARBA00022821"/>
    </source>
</evidence>
<dbReference type="GO" id="GO:0043531">
    <property type="term" value="F:ADP binding"/>
    <property type="evidence" value="ECO:0007669"/>
    <property type="project" value="InterPro"/>
</dbReference>
<dbReference type="FunFam" id="1.10.8.430:FF:000003">
    <property type="entry name" value="Probable disease resistance protein At5g66910"/>
    <property type="match status" value="1"/>
</dbReference>
<reference evidence="11 12" key="1">
    <citation type="journal article" date="2018" name="Proc. Natl. Acad. Sci. U.S.A.">
        <title>Draft genome sequence of Camellia sinensis var. sinensis provides insights into the evolution of the tea genome and tea quality.</title>
        <authorList>
            <person name="Wei C."/>
            <person name="Yang H."/>
            <person name="Wang S."/>
            <person name="Zhao J."/>
            <person name="Liu C."/>
            <person name="Gao L."/>
            <person name="Xia E."/>
            <person name="Lu Y."/>
            <person name="Tai Y."/>
            <person name="She G."/>
            <person name="Sun J."/>
            <person name="Cao H."/>
            <person name="Tong W."/>
            <person name="Gao Q."/>
            <person name="Li Y."/>
            <person name="Deng W."/>
            <person name="Jiang X."/>
            <person name="Wang W."/>
            <person name="Chen Q."/>
            <person name="Zhang S."/>
            <person name="Li H."/>
            <person name="Wu J."/>
            <person name="Wang P."/>
            <person name="Li P."/>
            <person name="Shi C."/>
            <person name="Zheng F."/>
            <person name="Jian J."/>
            <person name="Huang B."/>
            <person name="Shan D."/>
            <person name="Shi M."/>
            <person name="Fang C."/>
            <person name="Yue Y."/>
            <person name="Li F."/>
            <person name="Li D."/>
            <person name="Wei S."/>
            <person name="Han B."/>
            <person name="Jiang C."/>
            <person name="Yin Y."/>
            <person name="Xia T."/>
            <person name="Zhang Z."/>
            <person name="Bennetzen J.L."/>
            <person name="Zhao S."/>
            <person name="Wan X."/>
        </authorList>
    </citation>
    <scope>NUCLEOTIDE SEQUENCE [LARGE SCALE GENOMIC DNA]</scope>
    <source>
        <strain evidence="12">cv. Shuchazao</strain>
        <tissue evidence="11">Leaf</tissue>
    </source>
</reference>
<keyword evidence="6" id="KW-0067">ATP-binding</keyword>
<name>A0A4S4E8T9_CAMSN</name>
<keyword evidence="12" id="KW-1185">Reference proteome</keyword>
<dbReference type="Gene3D" id="1.20.5.4130">
    <property type="match status" value="1"/>
</dbReference>
<proteinExistence type="inferred from homology"/>
<dbReference type="InterPro" id="IPR002182">
    <property type="entry name" value="NB-ARC"/>
</dbReference>
<feature type="domain" description="Disease resistance N-terminal" evidence="8">
    <location>
        <begin position="9"/>
        <end position="91"/>
    </location>
</feature>
<dbReference type="FunFam" id="1.10.10.10:FF:000322">
    <property type="entry name" value="Probable disease resistance protein At1g63360"/>
    <property type="match status" value="1"/>
</dbReference>
<dbReference type="GO" id="GO:0005524">
    <property type="term" value="F:ATP binding"/>
    <property type="evidence" value="ECO:0007669"/>
    <property type="project" value="UniProtKB-KW"/>
</dbReference>
<keyword evidence="5" id="KW-0611">Plant defense</keyword>
<comment type="caution">
    <text evidence="11">The sequence shown here is derived from an EMBL/GenBank/DDBJ whole genome shotgun (WGS) entry which is preliminary data.</text>
</comment>
<dbReference type="Gene3D" id="3.40.50.300">
    <property type="entry name" value="P-loop containing nucleotide triphosphate hydrolases"/>
    <property type="match status" value="1"/>
</dbReference>
<dbReference type="InterPro" id="IPR044974">
    <property type="entry name" value="Disease_R_plants"/>
</dbReference>
<dbReference type="InterPro" id="IPR042197">
    <property type="entry name" value="Apaf_helical"/>
</dbReference>
<dbReference type="GO" id="GO:0098542">
    <property type="term" value="P:defense response to other organism"/>
    <property type="evidence" value="ECO:0007669"/>
    <property type="project" value="TreeGrafter"/>
</dbReference>
<evidence type="ECO:0000313" key="11">
    <source>
        <dbReference type="EMBL" id="THG12044.1"/>
    </source>
</evidence>
<dbReference type="PRINTS" id="PR00364">
    <property type="entry name" value="DISEASERSIST"/>
</dbReference>
<dbReference type="InterPro" id="IPR027417">
    <property type="entry name" value="P-loop_NTPase"/>
</dbReference>
<evidence type="ECO:0000259" key="9">
    <source>
        <dbReference type="Pfam" id="PF23559"/>
    </source>
</evidence>
<dbReference type="InterPro" id="IPR038005">
    <property type="entry name" value="RX-like_CC"/>
</dbReference>
<evidence type="ECO:0000256" key="2">
    <source>
        <dbReference type="ARBA" id="ARBA00022614"/>
    </source>
</evidence>
<dbReference type="PANTHER" id="PTHR23155:SF1185">
    <property type="entry name" value="DISEASE RESISTANCE RPP8-LIKE PROTEIN 3-RELATED"/>
    <property type="match status" value="1"/>
</dbReference>
<dbReference type="Pfam" id="PF00931">
    <property type="entry name" value="NB-ARC"/>
    <property type="match status" value="1"/>
</dbReference>
<dbReference type="FunFam" id="3.40.50.300:FF:001091">
    <property type="entry name" value="Probable disease resistance protein At1g61300"/>
    <property type="match status" value="1"/>
</dbReference>
<dbReference type="InterPro" id="IPR041118">
    <property type="entry name" value="Rx_N"/>
</dbReference>
<keyword evidence="3" id="KW-0677">Repeat</keyword>
<evidence type="ECO:0000256" key="4">
    <source>
        <dbReference type="ARBA" id="ARBA00022741"/>
    </source>
</evidence>
<evidence type="ECO:0000259" key="10">
    <source>
        <dbReference type="Pfam" id="PF23598"/>
    </source>
</evidence>
<dbReference type="InterPro" id="IPR055414">
    <property type="entry name" value="LRR_R13L4/SHOC2-like"/>
</dbReference>
<keyword evidence="4" id="KW-0547">Nucleotide-binding</keyword>
<feature type="domain" description="Disease resistance protein winged helix" evidence="9">
    <location>
        <begin position="436"/>
        <end position="505"/>
    </location>
</feature>
<evidence type="ECO:0000256" key="1">
    <source>
        <dbReference type="ARBA" id="ARBA00008894"/>
    </source>
</evidence>
<organism evidence="11 12">
    <name type="scientific">Camellia sinensis var. sinensis</name>
    <name type="common">China tea</name>
    <dbReference type="NCBI Taxonomy" id="542762"/>
    <lineage>
        <taxon>Eukaryota</taxon>
        <taxon>Viridiplantae</taxon>
        <taxon>Streptophyta</taxon>
        <taxon>Embryophyta</taxon>
        <taxon>Tracheophyta</taxon>
        <taxon>Spermatophyta</taxon>
        <taxon>Magnoliopsida</taxon>
        <taxon>eudicotyledons</taxon>
        <taxon>Gunneridae</taxon>
        <taxon>Pentapetalae</taxon>
        <taxon>asterids</taxon>
        <taxon>Ericales</taxon>
        <taxon>Theaceae</taxon>
        <taxon>Camellia</taxon>
    </lineage>
</organism>
<dbReference type="InterPro" id="IPR036388">
    <property type="entry name" value="WH-like_DNA-bd_sf"/>
</dbReference>
<evidence type="ECO:0000259" key="8">
    <source>
        <dbReference type="Pfam" id="PF18052"/>
    </source>
</evidence>
<dbReference type="CDD" id="cd14798">
    <property type="entry name" value="RX-CC_like"/>
    <property type="match status" value="1"/>
</dbReference>
<evidence type="ECO:0008006" key="13">
    <source>
        <dbReference type="Google" id="ProtNLM"/>
    </source>
</evidence>
<feature type="domain" description="Disease resistance R13L4/SHOC-2-like LRR" evidence="10">
    <location>
        <begin position="599"/>
        <end position="944"/>
    </location>
</feature>
<dbReference type="Pfam" id="PF23598">
    <property type="entry name" value="LRR_14"/>
    <property type="match status" value="1"/>
</dbReference>
<dbReference type="InterPro" id="IPR032675">
    <property type="entry name" value="LRR_dom_sf"/>
</dbReference>
<comment type="similarity">
    <text evidence="1">Belongs to the disease resistance NB-LRR family.</text>
</comment>
<dbReference type="Gene3D" id="1.10.8.430">
    <property type="entry name" value="Helical domain of apoptotic protease-activating factors"/>
    <property type="match status" value="1"/>
</dbReference>
<dbReference type="SUPFAM" id="SSF52058">
    <property type="entry name" value="L domain-like"/>
    <property type="match status" value="1"/>
</dbReference>
<dbReference type="Proteomes" id="UP000306102">
    <property type="component" value="Unassembled WGS sequence"/>
</dbReference>
<dbReference type="SUPFAM" id="SSF52540">
    <property type="entry name" value="P-loop containing nucleoside triphosphate hydrolases"/>
    <property type="match status" value="1"/>
</dbReference>
<gene>
    <name evidence="11" type="ORF">TEA_017417</name>
</gene>
<dbReference type="GO" id="GO:0051607">
    <property type="term" value="P:defense response to virus"/>
    <property type="evidence" value="ECO:0007669"/>
    <property type="project" value="UniProtKB-ARBA"/>
</dbReference>
<dbReference type="Gene3D" id="1.10.10.10">
    <property type="entry name" value="Winged helix-like DNA-binding domain superfamily/Winged helix DNA-binding domain"/>
    <property type="match status" value="1"/>
</dbReference>
<protein>
    <recommendedName>
        <fullName evidence="13">AAA+ ATPase domain-containing protein</fullName>
    </recommendedName>
</protein>
<evidence type="ECO:0000259" key="7">
    <source>
        <dbReference type="Pfam" id="PF00931"/>
    </source>
</evidence>